<comment type="caution">
    <text evidence="2">The sequence shown here is derived from an EMBL/GenBank/DDBJ whole genome shotgun (WGS) entry which is preliminary data.</text>
</comment>
<keyword evidence="1" id="KW-0812">Transmembrane</keyword>
<keyword evidence="3" id="KW-1185">Reference proteome</keyword>
<name>A0A1Y1RYC8_9SPIO</name>
<dbReference type="STRING" id="1963862.B4O97_09825"/>
<sequence>MDLTTPALLFPALSLLLLAYTNRFLALASLIRTLHQEYSTDRARIVIGQIRNLQRRISLIKVMQIFGVLSLLLCVVTMFLLFFGLEIIGDIVFALSLISMIISLVFSLSELFMSVTALNLQLSDLQGTIREE</sequence>
<dbReference type="AlphaFoldDB" id="A0A1Y1RYC8"/>
<proteinExistence type="predicted"/>
<dbReference type="EMBL" id="MWQY01000009">
    <property type="protein sequence ID" value="ORC35468.1"/>
    <property type="molecule type" value="Genomic_DNA"/>
</dbReference>
<feature type="transmembrane region" description="Helical" evidence="1">
    <location>
        <begin position="65"/>
        <end position="85"/>
    </location>
</feature>
<feature type="transmembrane region" description="Helical" evidence="1">
    <location>
        <begin position="91"/>
        <end position="113"/>
    </location>
</feature>
<organism evidence="2 3">
    <name type="scientific">Marispirochaeta aestuarii</name>
    <dbReference type="NCBI Taxonomy" id="1963862"/>
    <lineage>
        <taxon>Bacteria</taxon>
        <taxon>Pseudomonadati</taxon>
        <taxon>Spirochaetota</taxon>
        <taxon>Spirochaetia</taxon>
        <taxon>Spirochaetales</taxon>
        <taxon>Spirochaetaceae</taxon>
        <taxon>Marispirochaeta</taxon>
    </lineage>
</organism>
<evidence type="ECO:0000313" key="3">
    <source>
        <dbReference type="Proteomes" id="UP000192343"/>
    </source>
</evidence>
<keyword evidence="1" id="KW-0472">Membrane</keyword>
<feature type="transmembrane region" description="Helical" evidence="1">
    <location>
        <begin position="12"/>
        <end position="34"/>
    </location>
</feature>
<protein>
    <recommendedName>
        <fullName evidence="4">II family cellulose-binding protein</fullName>
    </recommendedName>
</protein>
<keyword evidence="1" id="KW-1133">Transmembrane helix</keyword>
<evidence type="ECO:0000256" key="1">
    <source>
        <dbReference type="SAM" id="Phobius"/>
    </source>
</evidence>
<evidence type="ECO:0008006" key="4">
    <source>
        <dbReference type="Google" id="ProtNLM"/>
    </source>
</evidence>
<evidence type="ECO:0000313" key="2">
    <source>
        <dbReference type="EMBL" id="ORC35468.1"/>
    </source>
</evidence>
<accession>A0A1Y1RYC8</accession>
<dbReference type="InterPro" id="IPR021279">
    <property type="entry name" value="DUF2721"/>
</dbReference>
<reference evidence="2 3" key="1">
    <citation type="submission" date="2017-03" db="EMBL/GenBank/DDBJ databases">
        <title>Draft Genome sequence of Marispirochaeta sp. strain JC444.</title>
        <authorList>
            <person name="Shivani Y."/>
            <person name="Subhash Y."/>
            <person name="Sasikala C."/>
            <person name="Ramana C."/>
        </authorList>
    </citation>
    <scope>NUCLEOTIDE SEQUENCE [LARGE SCALE GENOMIC DNA]</scope>
    <source>
        <strain evidence="2 3">JC444</strain>
    </source>
</reference>
<dbReference type="Proteomes" id="UP000192343">
    <property type="component" value="Unassembled WGS sequence"/>
</dbReference>
<gene>
    <name evidence="2" type="ORF">B4O97_09825</name>
</gene>
<dbReference type="OrthoDB" id="9813525at2"/>
<dbReference type="Pfam" id="PF11026">
    <property type="entry name" value="DUF2721"/>
    <property type="match status" value="1"/>
</dbReference>